<name>A0ABD2NXF6_9CUCU</name>
<dbReference type="AlphaFoldDB" id="A0ABD2NXF6"/>
<feature type="non-terminal residue" evidence="1">
    <location>
        <position position="1"/>
    </location>
</feature>
<keyword evidence="2" id="KW-1185">Reference proteome</keyword>
<dbReference type="EMBL" id="JABFTP020000144">
    <property type="protein sequence ID" value="KAL3283031.1"/>
    <property type="molecule type" value="Genomic_DNA"/>
</dbReference>
<evidence type="ECO:0000313" key="2">
    <source>
        <dbReference type="Proteomes" id="UP001516400"/>
    </source>
</evidence>
<dbReference type="Proteomes" id="UP001516400">
    <property type="component" value="Unassembled WGS sequence"/>
</dbReference>
<sequence>EGDDIPTIEDVEKAIDKTRNNHAPGEDEIAAELIKFGDEPLVVALMEIIKEIWTTEKFQNHAALESSVRIIKKEM</sequence>
<proteinExistence type="predicted"/>
<comment type="caution">
    <text evidence="1">The sequence shown here is derived from an EMBL/GenBank/DDBJ whole genome shotgun (WGS) entry which is preliminary data.</text>
</comment>
<accession>A0ABD2NXF6</accession>
<organism evidence="1 2">
    <name type="scientific">Cryptolaemus montrouzieri</name>
    <dbReference type="NCBI Taxonomy" id="559131"/>
    <lineage>
        <taxon>Eukaryota</taxon>
        <taxon>Metazoa</taxon>
        <taxon>Ecdysozoa</taxon>
        <taxon>Arthropoda</taxon>
        <taxon>Hexapoda</taxon>
        <taxon>Insecta</taxon>
        <taxon>Pterygota</taxon>
        <taxon>Neoptera</taxon>
        <taxon>Endopterygota</taxon>
        <taxon>Coleoptera</taxon>
        <taxon>Polyphaga</taxon>
        <taxon>Cucujiformia</taxon>
        <taxon>Coccinelloidea</taxon>
        <taxon>Coccinellidae</taxon>
        <taxon>Scymninae</taxon>
        <taxon>Scymnini</taxon>
        <taxon>Cryptolaemus</taxon>
    </lineage>
</organism>
<reference evidence="1 2" key="1">
    <citation type="journal article" date="2021" name="BMC Biol.">
        <title>Horizontally acquired antibacterial genes associated with adaptive radiation of ladybird beetles.</title>
        <authorList>
            <person name="Li H.S."/>
            <person name="Tang X.F."/>
            <person name="Huang Y.H."/>
            <person name="Xu Z.Y."/>
            <person name="Chen M.L."/>
            <person name="Du X.Y."/>
            <person name="Qiu B.Y."/>
            <person name="Chen P.T."/>
            <person name="Zhang W."/>
            <person name="Slipinski A."/>
            <person name="Escalona H.E."/>
            <person name="Waterhouse R.M."/>
            <person name="Zwick A."/>
            <person name="Pang H."/>
        </authorList>
    </citation>
    <scope>NUCLEOTIDE SEQUENCE [LARGE SCALE GENOMIC DNA]</scope>
    <source>
        <strain evidence="1">SYSU2018</strain>
    </source>
</reference>
<gene>
    <name evidence="1" type="ORF">HHI36_006190</name>
</gene>
<protein>
    <submittedName>
        <fullName evidence="1">Uncharacterized protein</fullName>
    </submittedName>
</protein>
<evidence type="ECO:0000313" key="1">
    <source>
        <dbReference type="EMBL" id="KAL3283031.1"/>
    </source>
</evidence>